<dbReference type="InterPro" id="IPR013189">
    <property type="entry name" value="Glyco_hydro_32_C"/>
</dbReference>
<dbReference type="PROSITE" id="PS00609">
    <property type="entry name" value="GLYCOSYL_HYDROL_F32"/>
    <property type="match status" value="1"/>
</dbReference>
<evidence type="ECO:0000313" key="9">
    <source>
        <dbReference type="Proteomes" id="UP000484858"/>
    </source>
</evidence>
<evidence type="ECO:0000256" key="3">
    <source>
        <dbReference type="ARBA" id="ARBA00023295"/>
    </source>
</evidence>
<feature type="compositionally biased region" description="Polar residues" evidence="5">
    <location>
        <begin position="82"/>
        <end position="92"/>
    </location>
</feature>
<dbReference type="GO" id="GO:0005987">
    <property type="term" value="P:sucrose catabolic process"/>
    <property type="evidence" value="ECO:0007669"/>
    <property type="project" value="TreeGrafter"/>
</dbReference>
<dbReference type="SMART" id="SM00640">
    <property type="entry name" value="Glyco_32"/>
    <property type="match status" value="1"/>
</dbReference>
<dbReference type="SUPFAM" id="SSF75005">
    <property type="entry name" value="Arabinanase/levansucrase/invertase"/>
    <property type="match status" value="2"/>
</dbReference>
<proteinExistence type="inferred from homology"/>
<dbReference type="InterPro" id="IPR001362">
    <property type="entry name" value="Glyco_hydro_32"/>
</dbReference>
<dbReference type="InterPro" id="IPR013148">
    <property type="entry name" value="Glyco_hydro_32_N"/>
</dbReference>
<evidence type="ECO:0000256" key="4">
    <source>
        <dbReference type="RuleBase" id="RU362110"/>
    </source>
</evidence>
<dbReference type="Proteomes" id="UP000484858">
    <property type="component" value="Unassembled WGS sequence"/>
</dbReference>
<sequence>MPHYVRIRAGHATSCPGLTPALLKTGVSCILSAMTDHNDLPVPGRRRALTSLLAAGTVAGTVGSSLRLTGNASAADEPPKDTLTSHGHQPSNAHIEPADQPGANNKPVIRTQSDYFYRPSIHFSPPTGFMNDPNGLIFDGQTYHLYYQYDPTAPYAGRVHWGHATSTDLYTWEDQPIAIDQTAAGEAYTGCVVLDRNNVSGLFPPRKPDAPAAPPATPTATQAAVQALAPELRKTTSDTPYAPDKMPALGPNESAPFGSVYAPPNGAETHAAPPALPPMPGGLVAIYTRATPQSQTQYIAWSPDGGQHYIDYEHNPILNIGVNSFRDPKVFWHEASGKWIMVVVSARAHKVLFYGSIDLLHWMHLSSFGPAGLFGVDYECPNLIELDIEGDEKGKRWVLFVSVNPGGPLGGSVTQYFVGDFDGERFTPDNTVIGLTDFAKDSYAMQVYDSMPDNKAVYFAWFGNWQYCEEVPNRSWRGLMTLPRRMSLRRDEMNWLRLVQRPYGLEAFRGEKIPFKVDRIAAQSGVQVALPTGTAIELLLTVTVDERSNPQPDGEQGRAGRFVIVFSNGQGESLSIGFDAFSSQLWLDRGDLHGFSQPFFTERFSTPLIANSRRFSLRLVLDACALELFANDGLSVATALVFPANPLTTLGLQATNTGATIEELALYPLRKTMDRPTAL</sequence>
<dbReference type="GO" id="GO:0004575">
    <property type="term" value="F:sucrose alpha-glucosidase activity"/>
    <property type="evidence" value="ECO:0007669"/>
    <property type="project" value="TreeGrafter"/>
</dbReference>
<reference evidence="8 9" key="1">
    <citation type="submission" date="2013-04" db="EMBL/GenBank/DDBJ databases">
        <title>Gluconobacter oxydans NBRC 3293 whole genome sequence.</title>
        <authorList>
            <person name="Matsutani M."/>
            <person name="Yakushi T."/>
            <person name="Matsushita K."/>
        </authorList>
    </citation>
    <scope>NUCLEOTIDE SEQUENCE [LARGE SCALE GENOMIC DNA]</scope>
    <source>
        <strain evidence="8 9">NBRC 3293</strain>
    </source>
</reference>
<gene>
    <name evidence="8" type="ORF">NBRC3293_0973</name>
</gene>
<keyword evidence="2 4" id="KW-0378">Hydrolase</keyword>
<name>A0A829X7N0_GLUOY</name>
<dbReference type="Gene3D" id="2.60.120.560">
    <property type="entry name" value="Exo-inulinase, domain 1"/>
    <property type="match status" value="1"/>
</dbReference>
<dbReference type="Pfam" id="PF08244">
    <property type="entry name" value="Glyco_hydro_32C"/>
    <property type="match status" value="1"/>
</dbReference>
<accession>A0A829X7N0</accession>
<evidence type="ECO:0000313" key="8">
    <source>
        <dbReference type="EMBL" id="GEM16476.1"/>
    </source>
</evidence>
<dbReference type="SUPFAM" id="SSF49899">
    <property type="entry name" value="Concanavalin A-like lectins/glucanases"/>
    <property type="match status" value="1"/>
</dbReference>
<comment type="similarity">
    <text evidence="1 4">Belongs to the glycosyl hydrolase 32 family.</text>
</comment>
<dbReference type="InterPro" id="IPR018053">
    <property type="entry name" value="Glyco_hydro_32_AS"/>
</dbReference>
<dbReference type="GO" id="GO:0005737">
    <property type="term" value="C:cytoplasm"/>
    <property type="evidence" value="ECO:0007669"/>
    <property type="project" value="TreeGrafter"/>
</dbReference>
<dbReference type="PANTHER" id="PTHR42800:SF2">
    <property type="entry name" value="INVERTASE-RELATED"/>
    <property type="match status" value="1"/>
</dbReference>
<evidence type="ECO:0000259" key="7">
    <source>
        <dbReference type="Pfam" id="PF08244"/>
    </source>
</evidence>
<evidence type="ECO:0000256" key="2">
    <source>
        <dbReference type="ARBA" id="ARBA00022801"/>
    </source>
</evidence>
<dbReference type="InterPro" id="IPR013320">
    <property type="entry name" value="ConA-like_dom_sf"/>
</dbReference>
<dbReference type="AlphaFoldDB" id="A0A829X7N0"/>
<dbReference type="Pfam" id="PF00251">
    <property type="entry name" value="Glyco_hydro_32N"/>
    <property type="match status" value="1"/>
</dbReference>
<feature type="domain" description="Glycosyl hydrolase family 32 N-terminal" evidence="6">
    <location>
        <begin position="122"/>
        <end position="502"/>
    </location>
</feature>
<protein>
    <submittedName>
        <fullName evidence="8">Levanase</fullName>
    </submittedName>
</protein>
<organism evidence="8 9">
    <name type="scientific">Gluconobacter oxydans NBRC 3293</name>
    <dbReference type="NCBI Taxonomy" id="1315969"/>
    <lineage>
        <taxon>Bacteria</taxon>
        <taxon>Pseudomonadati</taxon>
        <taxon>Pseudomonadota</taxon>
        <taxon>Alphaproteobacteria</taxon>
        <taxon>Acetobacterales</taxon>
        <taxon>Acetobacteraceae</taxon>
        <taxon>Gluconobacter</taxon>
    </lineage>
</organism>
<comment type="caution">
    <text evidence="8">The sequence shown here is derived from an EMBL/GenBank/DDBJ whole genome shotgun (WGS) entry which is preliminary data.</text>
</comment>
<keyword evidence="3 4" id="KW-0326">Glycosidase</keyword>
<dbReference type="EMBL" id="BARJ01000005">
    <property type="protein sequence ID" value="GEM16476.1"/>
    <property type="molecule type" value="Genomic_DNA"/>
</dbReference>
<feature type="region of interest" description="Disordered" evidence="5">
    <location>
        <begin position="69"/>
        <end position="107"/>
    </location>
</feature>
<evidence type="ECO:0000256" key="5">
    <source>
        <dbReference type="SAM" id="MobiDB-lite"/>
    </source>
</evidence>
<dbReference type="InterPro" id="IPR023296">
    <property type="entry name" value="Glyco_hydro_beta-prop_sf"/>
</dbReference>
<feature type="domain" description="Glycosyl hydrolase family 32 C-terminal" evidence="7">
    <location>
        <begin position="527"/>
        <end position="667"/>
    </location>
</feature>
<dbReference type="PANTHER" id="PTHR42800">
    <property type="entry name" value="EXOINULINASE INUD (AFU_ORTHOLOGUE AFUA_5G00480)"/>
    <property type="match status" value="1"/>
</dbReference>
<dbReference type="CDD" id="cd18622">
    <property type="entry name" value="GH32_Inu-like"/>
    <property type="match status" value="1"/>
</dbReference>
<evidence type="ECO:0000256" key="1">
    <source>
        <dbReference type="ARBA" id="ARBA00009902"/>
    </source>
</evidence>
<dbReference type="Gene3D" id="2.115.10.20">
    <property type="entry name" value="Glycosyl hydrolase domain, family 43"/>
    <property type="match status" value="2"/>
</dbReference>
<evidence type="ECO:0000259" key="6">
    <source>
        <dbReference type="Pfam" id="PF00251"/>
    </source>
</evidence>